<protein>
    <submittedName>
        <fullName evidence="1">Uncharacterized protein</fullName>
    </submittedName>
</protein>
<keyword evidence="2" id="KW-1185">Reference proteome</keyword>
<dbReference type="KEGG" id="buo:BRPE64_ACDS00040"/>
<accession>R4WEK1</accession>
<proteinExistence type="predicted"/>
<reference evidence="1 2" key="1">
    <citation type="journal article" date="2013" name="Genome Announc.">
        <title>Complete Genome Sequence of Burkholderia sp. Strain RPE64, Bacterial Symbiont of the Bean Bug Riptortus pedestris.</title>
        <authorList>
            <person name="Shibata T.F."/>
            <person name="Maeda T."/>
            <person name="Nikoh N."/>
            <person name="Yamaguchi K."/>
            <person name="Oshima K."/>
            <person name="Hattori M."/>
            <person name="Nishiyama T."/>
            <person name="Hasebe M."/>
            <person name="Fukatsu T."/>
            <person name="Kikuchi Y."/>
            <person name="Shigenobu S."/>
        </authorList>
    </citation>
    <scope>NUCLEOTIDE SEQUENCE [LARGE SCALE GENOMIC DNA]</scope>
</reference>
<dbReference type="AlphaFoldDB" id="R4WEK1"/>
<sequence length="310" mass="35781">MHLTKDMKSGKKQVTNALVWFQMKGVMASTLSKQQFEADKAIHLSLDIEHLRHWYLDKEPTHLVVYVESADQFLVMNLQEYITNQWGRGILALDQKTARVTVPASSVLDEQAFAILLRYADIAQWAKALGTEQEDTRLIHRDYNLIYAIGTAGERDVEYGVLWTKWLSKMRHELRIAERPANFDGDADDGWDIVHEHWEHGGIDPEASYPYLDLFNIDDYEPETFMNRWGEEELAEDGMLYTLKNGEKVFGPNAANEYCEFVFGARLNDYGQKLCGYVHALVKMGLLEVREPDDEERTFLSVAPWNSRLV</sequence>
<evidence type="ECO:0000313" key="2">
    <source>
        <dbReference type="Proteomes" id="UP000013966"/>
    </source>
</evidence>
<dbReference type="Proteomes" id="UP000013966">
    <property type="component" value="Chromosome 1"/>
</dbReference>
<organism evidence="1 2">
    <name type="scientific">Caballeronia insecticola</name>
    <dbReference type="NCBI Taxonomy" id="758793"/>
    <lineage>
        <taxon>Bacteria</taxon>
        <taxon>Pseudomonadati</taxon>
        <taxon>Pseudomonadota</taxon>
        <taxon>Betaproteobacteria</taxon>
        <taxon>Burkholderiales</taxon>
        <taxon>Burkholderiaceae</taxon>
        <taxon>Caballeronia</taxon>
    </lineage>
</organism>
<name>R4WEK1_9BURK</name>
<dbReference type="EMBL" id="AP013058">
    <property type="protein sequence ID" value="BAN21758.1"/>
    <property type="molecule type" value="Genomic_DNA"/>
</dbReference>
<dbReference type="PATRIC" id="fig|758793.3.peg.5"/>
<reference evidence="1 2" key="2">
    <citation type="journal article" date="2018" name="Int. J. Syst. Evol. Microbiol.">
        <title>Burkholderia insecticola sp. nov., a gut symbiotic bacterium of the bean bug Riptortus pedestris.</title>
        <authorList>
            <person name="Takeshita K."/>
            <person name="Tamaki H."/>
            <person name="Ohbayashi T."/>
            <person name="Meng X.-Y."/>
            <person name="Sone T."/>
            <person name="Mitani Y."/>
            <person name="Peeters C."/>
            <person name="Kikuchi Y."/>
            <person name="Vandamme P."/>
        </authorList>
    </citation>
    <scope>NUCLEOTIDE SEQUENCE [LARGE SCALE GENOMIC DNA]</scope>
    <source>
        <strain evidence="1">RPE64</strain>
    </source>
</reference>
<gene>
    <name evidence="1" type="ORF">BRPE64_ACDS00040</name>
</gene>
<evidence type="ECO:0000313" key="1">
    <source>
        <dbReference type="EMBL" id="BAN21758.1"/>
    </source>
</evidence>
<dbReference type="HOGENOM" id="CLU_896234_0_0_4"/>